<feature type="non-terminal residue" evidence="1">
    <location>
        <position position="1"/>
    </location>
</feature>
<proteinExistence type="predicted"/>
<evidence type="ECO:0000313" key="1">
    <source>
        <dbReference type="EMBL" id="JAA80858.1"/>
    </source>
</evidence>
<dbReference type="AlphaFoldDB" id="S4NYS7"/>
<sequence>FVRKGDFYVFSFGGWKSKVALNFTHHVKLIIYWRYKLQSRLSQRIRAVAYTSNFADDSAFGKLCFLNLKSTHQSRQLSL</sequence>
<reference evidence="1" key="1">
    <citation type="journal article" date="2013" name="BMC Genomics">
        <title>Unscrambling butterfly oogenesis.</title>
        <authorList>
            <person name="Carter J.M."/>
            <person name="Baker S.C."/>
            <person name="Pink R."/>
            <person name="Carter D.R."/>
            <person name="Collins A."/>
            <person name="Tomlin J."/>
            <person name="Gibbs M."/>
            <person name="Breuker C.J."/>
        </authorList>
    </citation>
    <scope>NUCLEOTIDE SEQUENCE</scope>
    <source>
        <tissue evidence="1">Ovary</tissue>
    </source>
</reference>
<dbReference type="EMBL" id="GAIX01011702">
    <property type="protein sequence ID" value="JAA80858.1"/>
    <property type="molecule type" value="Transcribed_RNA"/>
</dbReference>
<protein>
    <submittedName>
        <fullName evidence="1">Uncharacterized protein</fullName>
    </submittedName>
</protein>
<reference evidence="1" key="2">
    <citation type="submission" date="2013-05" db="EMBL/GenBank/DDBJ databases">
        <authorList>
            <person name="Carter J.-M."/>
            <person name="Baker S.C."/>
            <person name="Pink R."/>
            <person name="Carter D.R.F."/>
            <person name="Collins A."/>
            <person name="Tomlin J."/>
            <person name="Gibbs M."/>
            <person name="Breuker C.J."/>
        </authorList>
    </citation>
    <scope>NUCLEOTIDE SEQUENCE</scope>
    <source>
        <tissue evidence="1">Ovary</tissue>
    </source>
</reference>
<name>S4NYS7_9NEOP</name>
<accession>S4NYS7</accession>
<organism evidence="1">
    <name type="scientific">Pararge aegeria</name>
    <name type="common">speckled wood butterfly</name>
    <dbReference type="NCBI Taxonomy" id="116150"/>
    <lineage>
        <taxon>Eukaryota</taxon>
        <taxon>Metazoa</taxon>
        <taxon>Ecdysozoa</taxon>
        <taxon>Arthropoda</taxon>
        <taxon>Hexapoda</taxon>
        <taxon>Insecta</taxon>
        <taxon>Pterygota</taxon>
        <taxon>Neoptera</taxon>
        <taxon>Endopterygota</taxon>
        <taxon>Lepidoptera</taxon>
        <taxon>Glossata</taxon>
        <taxon>Ditrysia</taxon>
        <taxon>Papilionoidea</taxon>
        <taxon>Nymphalidae</taxon>
        <taxon>Satyrinae</taxon>
        <taxon>Satyrini</taxon>
        <taxon>Parargina</taxon>
        <taxon>Pararge</taxon>
    </lineage>
</organism>